<dbReference type="Pfam" id="PF24626">
    <property type="entry name" value="SH3_Tf2-1"/>
    <property type="match status" value="1"/>
</dbReference>
<sequence>MVEEQGERSQKDEESPIQEFLASPDFESHIQDLTLVFSLYFAVLVSFFANFHQSRFAQGRLESKGHWVSKEGVSADPEKVRAIKEWPQPSNHSPMTGTDAFIWTSDSVEAFSSRRKRSGGSINPRTETLSSARFSHPALKLIQTGASEFADALSRMPPHVQLANLRAPAIFDVDIVSSEVSADEYLKEIGLLFSAQSSLIPTILNTYHDSVLGGHSGHSVETEHRIPSTDGWTDRRRKVWKGTDLPFVGKSRSLGFHGFTGLSIVGESVYLKLRPYRKGTVARRHSEKFSPKFFGPYQIVERIGQVAYRLALPASSSIHPVSHLSQLKEALSSTTTLTLQPPSLPSSFEWEAFRCDLTAYRYNDQTREWELKNPVEGPARLRELGAHHRGRAKTKIGSSSWPLSSFLCVRKEGHERSNEDSDQ</sequence>
<dbReference type="PANTHER" id="PTHR46148:SF57">
    <property type="entry name" value="OS12G0499874 PROTEIN"/>
    <property type="match status" value="1"/>
</dbReference>
<accession>A0A5A7SNP2</accession>
<dbReference type="SUPFAM" id="SSF56672">
    <property type="entry name" value="DNA/RNA polymerases"/>
    <property type="match status" value="1"/>
</dbReference>
<dbReference type="EMBL" id="SSTE01022500">
    <property type="protein sequence ID" value="KAA0031883.1"/>
    <property type="molecule type" value="Genomic_DNA"/>
</dbReference>
<evidence type="ECO:0000313" key="2">
    <source>
        <dbReference type="EMBL" id="KAA0031883.1"/>
    </source>
</evidence>
<proteinExistence type="predicted"/>
<gene>
    <name evidence="2" type="ORF">E6C27_scaffold46346G00040</name>
</gene>
<dbReference type="AlphaFoldDB" id="A0A5A7SNP2"/>
<reference evidence="2 3" key="1">
    <citation type="submission" date="2019-08" db="EMBL/GenBank/DDBJ databases">
        <title>Draft genome sequences of two oriental melons (Cucumis melo L. var makuwa).</title>
        <authorList>
            <person name="Kwon S.-Y."/>
        </authorList>
    </citation>
    <scope>NUCLEOTIDE SEQUENCE [LARGE SCALE GENOMIC DNA]</scope>
    <source>
        <strain evidence="3">cv. SW 3</strain>
        <tissue evidence="2">Leaf</tissue>
    </source>
</reference>
<evidence type="ECO:0000259" key="1">
    <source>
        <dbReference type="Pfam" id="PF24626"/>
    </source>
</evidence>
<protein>
    <submittedName>
        <fullName evidence="2">Transposon Tf2-9 polyprotein</fullName>
    </submittedName>
</protein>
<dbReference type="InterPro" id="IPR043502">
    <property type="entry name" value="DNA/RNA_pol_sf"/>
</dbReference>
<dbReference type="PANTHER" id="PTHR46148">
    <property type="entry name" value="CHROMO DOMAIN-CONTAINING PROTEIN"/>
    <property type="match status" value="1"/>
</dbReference>
<dbReference type="InterPro" id="IPR056924">
    <property type="entry name" value="SH3_Tf2-1"/>
</dbReference>
<organism evidence="2 3">
    <name type="scientific">Cucumis melo var. makuwa</name>
    <name type="common">Oriental melon</name>
    <dbReference type="NCBI Taxonomy" id="1194695"/>
    <lineage>
        <taxon>Eukaryota</taxon>
        <taxon>Viridiplantae</taxon>
        <taxon>Streptophyta</taxon>
        <taxon>Embryophyta</taxon>
        <taxon>Tracheophyta</taxon>
        <taxon>Spermatophyta</taxon>
        <taxon>Magnoliopsida</taxon>
        <taxon>eudicotyledons</taxon>
        <taxon>Gunneridae</taxon>
        <taxon>Pentapetalae</taxon>
        <taxon>rosids</taxon>
        <taxon>fabids</taxon>
        <taxon>Cucurbitales</taxon>
        <taxon>Cucurbitaceae</taxon>
        <taxon>Benincaseae</taxon>
        <taxon>Cucumis</taxon>
    </lineage>
</organism>
<name>A0A5A7SNP2_CUCMM</name>
<comment type="caution">
    <text evidence="2">The sequence shown here is derived from an EMBL/GenBank/DDBJ whole genome shotgun (WGS) entry which is preliminary data.</text>
</comment>
<dbReference type="Proteomes" id="UP000321393">
    <property type="component" value="Unassembled WGS sequence"/>
</dbReference>
<feature type="domain" description="Tf2-1-like SH3-like" evidence="1">
    <location>
        <begin position="266"/>
        <end position="329"/>
    </location>
</feature>
<evidence type="ECO:0000313" key="3">
    <source>
        <dbReference type="Proteomes" id="UP000321393"/>
    </source>
</evidence>